<dbReference type="EMBL" id="LAZR01000364">
    <property type="protein sequence ID" value="KKN72370.1"/>
    <property type="molecule type" value="Genomic_DNA"/>
</dbReference>
<gene>
    <name evidence="1" type="ORF">LCGC14_0411970</name>
</gene>
<reference evidence="1" key="1">
    <citation type="journal article" date="2015" name="Nature">
        <title>Complex archaea that bridge the gap between prokaryotes and eukaryotes.</title>
        <authorList>
            <person name="Spang A."/>
            <person name="Saw J.H."/>
            <person name="Jorgensen S.L."/>
            <person name="Zaremba-Niedzwiedzka K."/>
            <person name="Martijn J."/>
            <person name="Lind A.E."/>
            <person name="van Eijk R."/>
            <person name="Schleper C."/>
            <person name="Guy L."/>
            <person name="Ettema T.J."/>
        </authorList>
    </citation>
    <scope>NUCLEOTIDE SEQUENCE</scope>
</reference>
<evidence type="ECO:0000313" key="1">
    <source>
        <dbReference type="EMBL" id="KKN72370.1"/>
    </source>
</evidence>
<name>A0A0F9STT3_9ZZZZ</name>
<evidence type="ECO:0008006" key="2">
    <source>
        <dbReference type="Google" id="ProtNLM"/>
    </source>
</evidence>
<organism evidence="1">
    <name type="scientific">marine sediment metagenome</name>
    <dbReference type="NCBI Taxonomy" id="412755"/>
    <lineage>
        <taxon>unclassified sequences</taxon>
        <taxon>metagenomes</taxon>
        <taxon>ecological metagenomes</taxon>
    </lineage>
</organism>
<comment type="caution">
    <text evidence="1">The sequence shown here is derived from an EMBL/GenBank/DDBJ whole genome shotgun (WGS) entry which is preliminary data.</text>
</comment>
<accession>A0A0F9STT3</accession>
<proteinExistence type="predicted"/>
<dbReference type="AlphaFoldDB" id="A0A0F9STT3"/>
<protein>
    <recommendedName>
        <fullName evidence="2">SPOR domain-containing protein</fullName>
    </recommendedName>
</protein>
<sequence>MGYKIQAVKKRRKFNGKTYTWYRYEVMKSEANRLAESLRRQGKSARVVAQPGYGQGGWNIYTRG</sequence>